<dbReference type="AlphaFoldDB" id="A0A397SW53"/>
<accession>A0A397SW53</accession>
<proteinExistence type="predicted"/>
<evidence type="ECO:0000313" key="2">
    <source>
        <dbReference type="Proteomes" id="UP000265703"/>
    </source>
</evidence>
<organism evidence="1 2">
    <name type="scientific">Glomus cerebriforme</name>
    <dbReference type="NCBI Taxonomy" id="658196"/>
    <lineage>
        <taxon>Eukaryota</taxon>
        <taxon>Fungi</taxon>
        <taxon>Fungi incertae sedis</taxon>
        <taxon>Mucoromycota</taxon>
        <taxon>Glomeromycotina</taxon>
        <taxon>Glomeromycetes</taxon>
        <taxon>Glomerales</taxon>
        <taxon>Glomeraceae</taxon>
        <taxon>Glomus</taxon>
    </lineage>
</organism>
<reference evidence="1 2" key="1">
    <citation type="submission" date="2018-06" db="EMBL/GenBank/DDBJ databases">
        <title>Comparative genomics reveals the genomic features of Rhizophagus irregularis, R. cerebriforme, R. diaphanum and Gigaspora rosea, and their symbiotic lifestyle signature.</title>
        <authorList>
            <person name="Morin E."/>
            <person name="San Clemente H."/>
            <person name="Chen E.C.H."/>
            <person name="De La Providencia I."/>
            <person name="Hainaut M."/>
            <person name="Kuo A."/>
            <person name="Kohler A."/>
            <person name="Murat C."/>
            <person name="Tang N."/>
            <person name="Roy S."/>
            <person name="Loubradou J."/>
            <person name="Henrissat B."/>
            <person name="Grigoriev I.V."/>
            <person name="Corradi N."/>
            <person name="Roux C."/>
            <person name="Martin F.M."/>
        </authorList>
    </citation>
    <scope>NUCLEOTIDE SEQUENCE [LARGE SCALE GENOMIC DNA]</scope>
    <source>
        <strain evidence="1 2">DAOM 227022</strain>
    </source>
</reference>
<dbReference type="EMBL" id="QKYT01000273">
    <property type="protein sequence ID" value="RIA88245.1"/>
    <property type="molecule type" value="Genomic_DNA"/>
</dbReference>
<name>A0A397SW53_9GLOM</name>
<protein>
    <submittedName>
        <fullName evidence="1">Uncharacterized protein</fullName>
    </submittedName>
</protein>
<gene>
    <name evidence="1" type="ORF">C1645_826659</name>
</gene>
<sequence length="87" mass="10069">MRYLGSTISEKFQGLLMDNYVKEKRGRIIRLSKRIYEKNVVIRMASNDAAEILVLLSKMGESANIKLRVTVTVIKENEKDKKDYGME</sequence>
<evidence type="ECO:0000313" key="1">
    <source>
        <dbReference type="EMBL" id="RIA88245.1"/>
    </source>
</evidence>
<keyword evidence="2" id="KW-1185">Reference proteome</keyword>
<dbReference type="Proteomes" id="UP000265703">
    <property type="component" value="Unassembled WGS sequence"/>
</dbReference>
<comment type="caution">
    <text evidence="1">The sequence shown here is derived from an EMBL/GenBank/DDBJ whole genome shotgun (WGS) entry which is preliminary data.</text>
</comment>